<dbReference type="InterPro" id="IPR000383">
    <property type="entry name" value="Xaa-Pro-like_dom"/>
</dbReference>
<dbReference type="PANTHER" id="PTHR43056:SF10">
    <property type="entry name" value="COCE_NOND FAMILY, PUTATIVE (AFU_ORTHOLOGUE AFUA_7G00600)-RELATED"/>
    <property type="match status" value="1"/>
</dbReference>
<reference evidence="5" key="1">
    <citation type="journal article" date="2019" name="Int. J. Syst. Evol. Microbiol.">
        <title>The Global Catalogue of Microorganisms (GCM) 10K type strain sequencing project: providing services to taxonomists for standard genome sequencing and annotation.</title>
        <authorList>
            <consortium name="The Broad Institute Genomics Platform"/>
            <consortium name="The Broad Institute Genome Sequencing Center for Infectious Disease"/>
            <person name="Wu L."/>
            <person name="Ma J."/>
        </authorList>
    </citation>
    <scope>NUCLEOTIDE SEQUENCE [LARGE SCALE GENOMIC DNA]</scope>
    <source>
        <strain evidence="5">JCM 17656</strain>
    </source>
</reference>
<keyword evidence="5" id="KW-1185">Reference proteome</keyword>
<protein>
    <submittedName>
        <fullName evidence="4">CocE/NonD family hydrolase</fullName>
    </submittedName>
</protein>
<accession>A0ABP6YUQ7</accession>
<evidence type="ECO:0000256" key="2">
    <source>
        <dbReference type="SAM" id="MobiDB-lite"/>
    </source>
</evidence>
<dbReference type="GO" id="GO:0016787">
    <property type="term" value="F:hydrolase activity"/>
    <property type="evidence" value="ECO:0007669"/>
    <property type="project" value="UniProtKB-KW"/>
</dbReference>
<keyword evidence="1 4" id="KW-0378">Hydrolase</keyword>
<comment type="caution">
    <text evidence="4">The sequence shown here is derived from an EMBL/GenBank/DDBJ whole genome shotgun (WGS) entry which is preliminary data.</text>
</comment>
<dbReference type="Pfam" id="PF08530">
    <property type="entry name" value="PepX_C"/>
    <property type="match status" value="1"/>
</dbReference>
<organism evidence="4 5">
    <name type="scientific">Streptomyces osmaniensis</name>
    <dbReference type="NCBI Taxonomy" id="593134"/>
    <lineage>
        <taxon>Bacteria</taxon>
        <taxon>Bacillati</taxon>
        <taxon>Actinomycetota</taxon>
        <taxon>Actinomycetes</taxon>
        <taxon>Kitasatosporales</taxon>
        <taxon>Streptomycetaceae</taxon>
        <taxon>Streptomyces</taxon>
    </lineage>
</organism>
<dbReference type="Pfam" id="PF02129">
    <property type="entry name" value="Peptidase_S15"/>
    <property type="match status" value="1"/>
</dbReference>
<dbReference type="InterPro" id="IPR050585">
    <property type="entry name" value="Xaa-Pro_dipeptidyl-ppase/CocE"/>
</dbReference>
<evidence type="ECO:0000313" key="5">
    <source>
        <dbReference type="Proteomes" id="UP001500707"/>
    </source>
</evidence>
<name>A0ABP6YUQ7_9ACTN</name>
<dbReference type="EMBL" id="BAABCE010000024">
    <property type="protein sequence ID" value="GAA3588279.1"/>
    <property type="molecule type" value="Genomic_DNA"/>
</dbReference>
<evidence type="ECO:0000259" key="3">
    <source>
        <dbReference type="SMART" id="SM00939"/>
    </source>
</evidence>
<dbReference type="NCBIfam" id="TIGR00976">
    <property type="entry name" value="CocE_NonD"/>
    <property type="match status" value="1"/>
</dbReference>
<dbReference type="InterPro" id="IPR005674">
    <property type="entry name" value="CocE/Ser_esterase"/>
</dbReference>
<feature type="domain" description="Xaa-Pro dipeptidyl-peptidase C-terminal" evidence="3">
    <location>
        <begin position="291"/>
        <end position="558"/>
    </location>
</feature>
<dbReference type="Proteomes" id="UP001500707">
    <property type="component" value="Unassembled WGS sequence"/>
</dbReference>
<evidence type="ECO:0000256" key="1">
    <source>
        <dbReference type="ARBA" id="ARBA00022801"/>
    </source>
</evidence>
<dbReference type="PANTHER" id="PTHR43056">
    <property type="entry name" value="PEPTIDASE S9 PROLYL OLIGOPEPTIDASE"/>
    <property type="match status" value="1"/>
</dbReference>
<gene>
    <name evidence="4" type="ORF">GCM10022295_82340</name>
</gene>
<dbReference type="SMART" id="SM00939">
    <property type="entry name" value="PepX_C"/>
    <property type="match status" value="1"/>
</dbReference>
<evidence type="ECO:0000313" key="4">
    <source>
        <dbReference type="EMBL" id="GAA3588279.1"/>
    </source>
</evidence>
<proteinExistence type="predicted"/>
<dbReference type="RefSeq" id="WP_346186063.1">
    <property type="nucleotide sequence ID" value="NZ_BAABCE010000024.1"/>
</dbReference>
<feature type="region of interest" description="Disordered" evidence="2">
    <location>
        <begin position="537"/>
        <end position="570"/>
    </location>
</feature>
<sequence>MRYVTNLPYATKEEEHVTIPMSDGVRLSAHIWRPTSSDHEPVPAVLEYIPYRKRDLTAVRDSIHHPYIAGHGYACVRVDLRGTGDSQGVLRDEYLEREQADAEEVLAWLAEQPWCDGGTGMMGISWGAFAALQVAARRPPSLKAIVIASFTDDRHADDMHYMGGALLSDSLAEAGTMFAYATCPPDPAVVGDHWREMWHERLEHTEPWVLPWLRHQRRDDYWRHASVCEDYSSVRCPVLASSGWADGYSNAVTRLLGHLDVPRKGLIGPWSHKFPHLGEPGPAIGYLQEVVRWWDHWLKGVDNGVMDGPMLRAWMQDSVPPSTSYEERPGRWVGEPEWPSPHIGPVAYPLTRHTIEAPRDAADAADPAQTHDGDTMTVQSPLSVGQFAGKWASYNAPPDLPYDQREEDGGSLVFDSEPLTEPLEILGSPSVELDLSADEPVAMVAARLSDVSPDGAATRVSYGLLNLTRRDTSEAPEPLEPGRRYRVTIPLNGVAQAFPPGHRIRLSLSTSYWPLAWPPPKPALLSVHERSSTLTLPVRPVDEPDEVPSAPFGEPEGTQPLATSQVTPPEERWEVKRDLVGYHAELDIVKDRGTVRFENIGLEAGRRAHERYTTVADDFTSANGSSTWTMRFRRDDWDVRVVTHTQLSCNETSFFVDASLDAYEADRRVFSRTWNETVPRDLL</sequence>
<dbReference type="InterPro" id="IPR013736">
    <property type="entry name" value="Xaa-Pro_dipept_C"/>
</dbReference>